<keyword evidence="2" id="KW-0812">Transmembrane</keyword>
<reference evidence="3" key="2">
    <citation type="submission" date="2020-09" db="EMBL/GenBank/DDBJ databases">
        <title>Reference genome assembly for Australian Ascochyta lentis isolate Al4.</title>
        <authorList>
            <person name="Lee R.C."/>
            <person name="Farfan-Caceres L.M."/>
            <person name="Debler J.W."/>
            <person name="Williams A.H."/>
            <person name="Henares B.M."/>
        </authorList>
    </citation>
    <scope>NUCLEOTIDE SEQUENCE</scope>
    <source>
        <strain evidence="3">Al4</strain>
    </source>
</reference>
<evidence type="ECO:0000313" key="3">
    <source>
        <dbReference type="EMBL" id="KAF9700060.1"/>
    </source>
</evidence>
<organism evidence="3 4">
    <name type="scientific">Ascochyta lentis</name>
    <dbReference type="NCBI Taxonomy" id="205686"/>
    <lineage>
        <taxon>Eukaryota</taxon>
        <taxon>Fungi</taxon>
        <taxon>Dikarya</taxon>
        <taxon>Ascomycota</taxon>
        <taxon>Pezizomycotina</taxon>
        <taxon>Dothideomycetes</taxon>
        <taxon>Pleosporomycetidae</taxon>
        <taxon>Pleosporales</taxon>
        <taxon>Pleosporineae</taxon>
        <taxon>Didymellaceae</taxon>
        <taxon>Ascochyta</taxon>
    </lineage>
</organism>
<dbReference type="AlphaFoldDB" id="A0A8H7MM05"/>
<dbReference type="Proteomes" id="UP000651452">
    <property type="component" value="Unassembled WGS sequence"/>
</dbReference>
<feature type="transmembrane region" description="Helical" evidence="2">
    <location>
        <begin position="123"/>
        <end position="143"/>
    </location>
</feature>
<accession>A0A8H7MM05</accession>
<evidence type="ECO:0000256" key="2">
    <source>
        <dbReference type="SAM" id="Phobius"/>
    </source>
</evidence>
<dbReference type="EMBL" id="RZGK01000003">
    <property type="protein sequence ID" value="KAF9700060.1"/>
    <property type="molecule type" value="Genomic_DNA"/>
</dbReference>
<evidence type="ECO:0000256" key="1">
    <source>
        <dbReference type="SAM" id="MobiDB-lite"/>
    </source>
</evidence>
<keyword evidence="4" id="KW-1185">Reference proteome</keyword>
<reference evidence="3" key="1">
    <citation type="submission" date="2018-12" db="EMBL/GenBank/DDBJ databases">
        <authorList>
            <person name="Syme R.A."/>
            <person name="Farfan-Caceres L."/>
            <person name="Lichtenzveig J."/>
        </authorList>
    </citation>
    <scope>NUCLEOTIDE SEQUENCE</scope>
    <source>
        <strain evidence="3">Al4</strain>
    </source>
</reference>
<protein>
    <submittedName>
        <fullName evidence="3">Uncharacterized protein</fullName>
    </submittedName>
</protein>
<evidence type="ECO:0000313" key="4">
    <source>
        <dbReference type="Proteomes" id="UP000651452"/>
    </source>
</evidence>
<feature type="transmembrane region" description="Helical" evidence="2">
    <location>
        <begin position="83"/>
        <end position="103"/>
    </location>
</feature>
<sequence>MEVAGVVIGALPLLIAILKQSSLVHDDLEHAGLPPFLNKAREHGWLVTGLLYTVFSDARFVMDRVERYVVHAQDEQVLAFMKLYGASFNMIGVAGAIIAQVAISALSLNRLEDTHWTAETCFVTSLTTGALSVFFSCAANPALHGLHSAADIKDFLTKPVPSKHKKQFELLVSNARELFHRNAPHEQQMIVKDEIEREQWQIASPYAAIMLVVPMILLRIALNAFLFGLGIYLGLLYTANLIPTYNSGSIAILTFYVGSTLFGLATCYFAQTLKHIEQRPLARWRELCDKQRLRHVNSNPRQEKRGPSHVNHQQSPASPSTNPDALYTTARTLQSGSPPCSSEQLPTPEQAAAMSGLESRMPVDQFYSPQTDPEAGLTASTILVEDAASRMPAKPDNTVLNAQALHVSEETPCGPATQLDLESAMEERFDVHETLSIPQSEDFQRMLQVLVKAQEDSLQATRQLLATYKANGTKSKQA</sequence>
<keyword evidence="2" id="KW-0472">Membrane</keyword>
<feature type="transmembrane region" description="Helical" evidence="2">
    <location>
        <begin position="249"/>
        <end position="270"/>
    </location>
</feature>
<feature type="region of interest" description="Disordered" evidence="1">
    <location>
        <begin position="295"/>
        <end position="355"/>
    </location>
</feature>
<feature type="compositionally biased region" description="Polar residues" evidence="1">
    <location>
        <begin position="310"/>
        <end position="347"/>
    </location>
</feature>
<dbReference type="OrthoDB" id="4941332at2759"/>
<proteinExistence type="predicted"/>
<feature type="transmembrane region" description="Helical" evidence="2">
    <location>
        <begin position="206"/>
        <end position="237"/>
    </location>
</feature>
<gene>
    <name evidence="3" type="ORF">EKO04_001375</name>
</gene>
<name>A0A8H7MM05_9PLEO</name>
<keyword evidence="2" id="KW-1133">Transmembrane helix</keyword>
<comment type="caution">
    <text evidence="3">The sequence shown here is derived from an EMBL/GenBank/DDBJ whole genome shotgun (WGS) entry which is preliminary data.</text>
</comment>